<proteinExistence type="predicted"/>
<accession>A0A4R0PA92</accession>
<name>A0A4R0PA92_9HYPH</name>
<dbReference type="Proteomes" id="UP000291301">
    <property type="component" value="Unassembled WGS sequence"/>
</dbReference>
<dbReference type="AlphaFoldDB" id="A0A4R0PA92"/>
<evidence type="ECO:0000313" key="3">
    <source>
        <dbReference type="Proteomes" id="UP000291301"/>
    </source>
</evidence>
<reference evidence="2 3" key="1">
    <citation type="journal article" date="2015" name="Antonie Van Leeuwenhoek">
        <title>Oricola cellulosilytica gen. nov., sp. nov., a cellulose-degrading bacterium of the family Phyllobacteriaceae isolated from surface seashore water, and emended descriptions of Mesorhizobium loti and Phyllobacterium myrsinacearum.</title>
        <authorList>
            <person name="Hameed A."/>
            <person name="Shahina M."/>
            <person name="Lai W.A."/>
            <person name="Lin S.Y."/>
            <person name="Young L.S."/>
            <person name="Liu Y.C."/>
            <person name="Hsu Y.H."/>
            <person name="Young C.C."/>
        </authorList>
    </citation>
    <scope>NUCLEOTIDE SEQUENCE [LARGE SCALE GENOMIC DNA]</scope>
    <source>
        <strain evidence="2 3">KCTC 52183</strain>
    </source>
</reference>
<organism evidence="2 3">
    <name type="scientific">Oricola cellulosilytica</name>
    <dbReference type="NCBI Taxonomy" id="1429082"/>
    <lineage>
        <taxon>Bacteria</taxon>
        <taxon>Pseudomonadati</taxon>
        <taxon>Pseudomonadota</taxon>
        <taxon>Alphaproteobacteria</taxon>
        <taxon>Hyphomicrobiales</taxon>
        <taxon>Ahrensiaceae</taxon>
        <taxon>Oricola</taxon>
    </lineage>
</organism>
<dbReference type="EMBL" id="SJST01000004">
    <property type="protein sequence ID" value="TCD13845.1"/>
    <property type="molecule type" value="Genomic_DNA"/>
</dbReference>
<dbReference type="RefSeq" id="WP_131569257.1">
    <property type="nucleotide sequence ID" value="NZ_JAINFK010000003.1"/>
</dbReference>
<dbReference type="SUPFAM" id="SSF55166">
    <property type="entry name" value="Hedgehog/DD-peptidase"/>
    <property type="match status" value="1"/>
</dbReference>
<keyword evidence="3" id="KW-1185">Reference proteome</keyword>
<protein>
    <submittedName>
        <fullName evidence="2">DUF882 domain-containing protein</fullName>
    </submittedName>
</protein>
<dbReference type="Pfam" id="PF08291">
    <property type="entry name" value="Peptidase_M15_3"/>
    <property type="match status" value="1"/>
</dbReference>
<evidence type="ECO:0000259" key="1">
    <source>
        <dbReference type="Pfam" id="PF08291"/>
    </source>
</evidence>
<dbReference type="Gene3D" id="3.30.1380.10">
    <property type="match status" value="1"/>
</dbReference>
<dbReference type="InterPro" id="IPR013230">
    <property type="entry name" value="Peptidase_M15A_C"/>
</dbReference>
<evidence type="ECO:0000313" key="2">
    <source>
        <dbReference type="EMBL" id="TCD13845.1"/>
    </source>
</evidence>
<sequence>MNSFHSAVRRAVPTLAFLLLCAVFVTLATGASVAKPDNPWRSVAVFDTDEDHAHHILEPSPFDGMSELQLAAVPRGNRIHYNAPSKCVPSRLKGVLEAVANKFGPITVNSTYRSPKKNRRAGGKKRSYHLTCAAVDFRVHASTKGLTAFLRSQKAVGGYKRYKSGFYHIDTGPKRTW</sequence>
<gene>
    <name evidence="2" type="ORF">E0D97_12160</name>
</gene>
<dbReference type="InterPro" id="IPR009045">
    <property type="entry name" value="Zn_M74/Hedgehog-like"/>
</dbReference>
<comment type="caution">
    <text evidence="2">The sequence shown here is derived from an EMBL/GenBank/DDBJ whole genome shotgun (WGS) entry which is preliminary data.</text>
</comment>
<feature type="domain" description="Peptidase M15A C-terminal" evidence="1">
    <location>
        <begin position="91"/>
        <end position="170"/>
    </location>
</feature>
<dbReference type="OrthoDB" id="8382078at2"/>